<evidence type="ECO:0000313" key="3">
    <source>
        <dbReference type="Proteomes" id="UP000623461"/>
    </source>
</evidence>
<dbReference type="Proteomes" id="UP000623461">
    <property type="component" value="Unassembled WGS sequence"/>
</dbReference>
<evidence type="ECO:0000256" key="1">
    <source>
        <dbReference type="SAM" id="Phobius"/>
    </source>
</evidence>
<accession>A0ABQ2HSF4</accession>
<name>A0ABQ2HSF4_9MICO</name>
<gene>
    <name evidence="2" type="ORF">GCM10009721_10900</name>
</gene>
<proteinExistence type="predicted"/>
<keyword evidence="3" id="KW-1185">Reference proteome</keyword>
<sequence>MTRTFSVTPPREAQIVSPSTTLVTTHVVAAEVAFVVLFVAAFDVVPVVAGTVAGAFAVGVVEVVAGAGGAVARDACGAVVRVTVTSGSGPDPARATSPDPRVALPPIAANATRAAIVTSPLVLRMVLPGPLVVGSR</sequence>
<organism evidence="2 3">
    <name type="scientific">Terrabacter tumescens</name>
    <dbReference type="NCBI Taxonomy" id="60443"/>
    <lineage>
        <taxon>Bacteria</taxon>
        <taxon>Bacillati</taxon>
        <taxon>Actinomycetota</taxon>
        <taxon>Actinomycetes</taxon>
        <taxon>Micrococcales</taxon>
        <taxon>Intrasporangiaceae</taxon>
        <taxon>Terrabacter</taxon>
    </lineage>
</organism>
<feature type="transmembrane region" description="Helical" evidence="1">
    <location>
        <begin position="21"/>
        <end position="42"/>
    </location>
</feature>
<keyword evidence="1" id="KW-0812">Transmembrane</keyword>
<evidence type="ECO:0000313" key="2">
    <source>
        <dbReference type="EMBL" id="GGM87737.1"/>
    </source>
</evidence>
<reference evidence="3" key="1">
    <citation type="journal article" date="2019" name="Int. J. Syst. Evol. Microbiol.">
        <title>The Global Catalogue of Microorganisms (GCM) 10K type strain sequencing project: providing services to taxonomists for standard genome sequencing and annotation.</title>
        <authorList>
            <consortium name="The Broad Institute Genomics Platform"/>
            <consortium name="The Broad Institute Genome Sequencing Center for Infectious Disease"/>
            <person name="Wu L."/>
            <person name="Ma J."/>
        </authorList>
    </citation>
    <scope>NUCLEOTIDE SEQUENCE [LARGE SCALE GENOMIC DNA]</scope>
    <source>
        <strain evidence="3">JCM 1365</strain>
    </source>
</reference>
<protein>
    <submittedName>
        <fullName evidence="2">Uncharacterized protein</fullName>
    </submittedName>
</protein>
<comment type="caution">
    <text evidence="2">The sequence shown here is derived from an EMBL/GenBank/DDBJ whole genome shotgun (WGS) entry which is preliminary data.</text>
</comment>
<keyword evidence="1" id="KW-0472">Membrane</keyword>
<keyword evidence="1" id="KW-1133">Transmembrane helix</keyword>
<dbReference type="EMBL" id="BMNZ01000002">
    <property type="protein sequence ID" value="GGM87737.1"/>
    <property type="molecule type" value="Genomic_DNA"/>
</dbReference>
<feature type="transmembrane region" description="Helical" evidence="1">
    <location>
        <begin position="48"/>
        <end position="72"/>
    </location>
</feature>